<feature type="chain" id="PRO_5032538385" description="DUF4398 domain-containing protein" evidence="1">
    <location>
        <begin position="21"/>
        <end position="232"/>
    </location>
</feature>
<gene>
    <name evidence="2" type="ORF">IWA51_11305</name>
</gene>
<organism evidence="2 3">
    <name type="scientific">Treponema peruense</name>
    <dbReference type="NCBI Taxonomy" id="2787628"/>
    <lineage>
        <taxon>Bacteria</taxon>
        <taxon>Pseudomonadati</taxon>
        <taxon>Spirochaetota</taxon>
        <taxon>Spirochaetia</taxon>
        <taxon>Spirochaetales</taxon>
        <taxon>Treponemataceae</taxon>
        <taxon>Treponema</taxon>
    </lineage>
</organism>
<dbReference type="PANTHER" id="PTHR34700">
    <property type="entry name" value="POTASSIUM BINDING PROTEIN KBP"/>
    <property type="match status" value="1"/>
</dbReference>
<accession>A0A7T3RD21</accession>
<dbReference type="RefSeq" id="WP_177528702.1">
    <property type="nucleotide sequence ID" value="NZ_CBCSHE010000022.1"/>
</dbReference>
<dbReference type="AlphaFoldDB" id="A0A7T3RD21"/>
<keyword evidence="3" id="KW-1185">Reference proteome</keyword>
<evidence type="ECO:0000313" key="2">
    <source>
        <dbReference type="EMBL" id="QQA00825.1"/>
    </source>
</evidence>
<sequence>MKKIAMLILSAAVTVSAALAASYTNNTYQKLAKEYTVKAQNALDAGEYVLAEEYAAKAQENAALSDSYIKMMISKDSASKNMTLAKNRLEYVKKIRGDVNFPIAYEAASGFYASAQKSFESEDFEAASVSSKKVIETLADVHEITPLPKYYIVRPWATDRDCFWNISGRPFVYNNPFLWENLYEANKSALPKPEDPNLILPGMKMEIPSLSGEYRDGVYTPGVKYEPFKPVK</sequence>
<name>A0A7T3RD21_9SPIR</name>
<feature type="signal peptide" evidence="1">
    <location>
        <begin position="1"/>
        <end position="20"/>
    </location>
</feature>
<dbReference type="KEGG" id="tper:IWA51_11305"/>
<evidence type="ECO:0000313" key="3">
    <source>
        <dbReference type="Proteomes" id="UP000595224"/>
    </source>
</evidence>
<evidence type="ECO:0008006" key="4">
    <source>
        <dbReference type="Google" id="ProtNLM"/>
    </source>
</evidence>
<dbReference type="EMBL" id="CP064936">
    <property type="protein sequence ID" value="QQA00825.1"/>
    <property type="molecule type" value="Genomic_DNA"/>
</dbReference>
<reference evidence="2 3" key="1">
    <citation type="submission" date="2020-11" db="EMBL/GenBank/DDBJ databases">
        <title>Treponema Peruensis nv. sp., first commensal Treponema isolated from human feces.</title>
        <authorList>
            <person name="Belkhou C."/>
            <person name="Raes J."/>
        </authorList>
    </citation>
    <scope>NUCLEOTIDE SEQUENCE [LARGE SCALE GENOMIC DNA]</scope>
    <source>
        <strain evidence="2 3">RCC2812</strain>
    </source>
</reference>
<dbReference type="Proteomes" id="UP000595224">
    <property type="component" value="Chromosome"/>
</dbReference>
<protein>
    <recommendedName>
        <fullName evidence="4">DUF4398 domain-containing protein</fullName>
    </recommendedName>
</protein>
<dbReference type="PANTHER" id="PTHR34700:SF4">
    <property type="entry name" value="PHAGE-LIKE ELEMENT PBSX PROTEIN XKDP"/>
    <property type="match status" value="1"/>
</dbReference>
<dbReference type="InterPro" id="IPR052196">
    <property type="entry name" value="Bact_Kbp"/>
</dbReference>
<evidence type="ECO:0000256" key="1">
    <source>
        <dbReference type="SAM" id="SignalP"/>
    </source>
</evidence>
<proteinExistence type="predicted"/>
<keyword evidence="1" id="KW-0732">Signal</keyword>